<dbReference type="Proteomes" id="UP000440732">
    <property type="component" value="Unassembled WGS sequence"/>
</dbReference>
<evidence type="ECO:0000313" key="3">
    <source>
        <dbReference type="Proteomes" id="UP000440732"/>
    </source>
</evidence>
<protein>
    <submittedName>
        <fullName evidence="2">Uncharacterized protein</fullName>
    </submittedName>
</protein>
<name>A0A6A3Q239_9STRA</name>
<comment type="caution">
    <text evidence="2">The sequence shown here is derived from an EMBL/GenBank/DDBJ whole genome shotgun (WGS) entry which is preliminary data.</text>
</comment>
<evidence type="ECO:0000313" key="1">
    <source>
        <dbReference type="EMBL" id="KAE9061664.1"/>
    </source>
</evidence>
<dbReference type="AlphaFoldDB" id="A0A6A3Q239"/>
<evidence type="ECO:0000313" key="2">
    <source>
        <dbReference type="EMBL" id="KAE9066904.1"/>
    </source>
</evidence>
<organism evidence="2 3">
    <name type="scientific">Phytophthora fragariae</name>
    <dbReference type="NCBI Taxonomy" id="53985"/>
    <lineage>
        <taxon>Eukaryota</taxon>
        <taxon>Sar</taxon>
        <taxon>Stramenopiles</taxon>
        <taxon>Oomycota</taxon>
        <taxon>Peronosporomycetes</taxon>
        <taxon>Peronosporales</taxon>
        <taxon>Peronosporaceae</taxon>
        <taxon>Phytophthora</taxon>
    </lineage>
</organism>
<accession>A0A6A3Q239</accession>
<dbReference type="EMBL" id="QXGA01005488">
    <property type="protein sequence ID" value="KAE9066904.1"/>
    <property type="molecule type" value="Genomic_DNA"/>
</dbReference>
<proteinExistence type="predicted"/>
<dbReference type="EMBL" id="QXFZ01005193">
    <property type="protein sequence ID" value="KAE9061664.1"/>
    <property type="molecule type" value="Genomic_DNA"/>
</dbReference>
<reference evidence="3 4" key="1">
    <citation type="submission" date="2018-08" db="EMBL/GenBank/DDBJ databases">
        <title>Genomic investigation of the strawberry pathogen Phytophthora fragariae indicates pathogenicity is determined by transcriptional variation in three key races.</title>
        <authorList>
            <person name="Adams T.M."/>
            <person name="Armitage A.D."/>
            <person name="Sobczyk M.K."/>
            <person name="Bates H.J."/>
            <person name="Dunwell J.M."/>
            <person name="Nellist C.F."/>
            <person name="Harrison R.J."/>
        </authorList>
    </citation>
    <scope>NUCLEOTIDE SEQUENCE [LARGE SCALE GENOMIC DNA]</scope>
    <source>
        <strain evidence="2 3">NOV-5</strain>
        <strain evidence="1 4">NOV-71</strain>
    </source>
</reference>
<dbReference type="Proteomes" id="UP000441208">
    <property type="component" value="Unassembled WGS sequence"/>
</dbReference>
<gene>
    <name evidence="2" type="ORF">PF006_g30110</name>
    <name evidence="1" type="ORF">PF007_g30177</name>
</gene>
<evidence type="ECO:0000313" key="4">
    <source>
        <dbReference type="Proteomes" id="UP000441208"/>
    </source>
</evidence>
<sequence>MLWKLRLPSNWSIQKCDPLIHAIAPSDGRSIITPASDVDGLAGGLPTPLRTPRPHRNSYTKMLPDVDGKFSIVALDLVDELFLLTIEFYLNERIARRVKYR</sequence>